<evidence type="ECO:0000313" key="3">
    <source>
        <dbReference type="Proteomes" id="UP001465976"/>
    </source>
</evidence>
<evidence type="ECO:0000256" key="1">
    <source>
        <dbReference type="SAM" id="MobiDB-lite"/>
    </source>
</evidence>
<sequence>MSDYLSNARNFQITGGNWSHVGGDQNNHYYMTTVEAQSGSVIRGSDEEEAEFKQYHEVKRADVELHRSICSYNPKESQTEYRRARYDCEKKFFAGEIARGNGQGSGLTIVGYEGPEAQEHQLGYETLNNVWMDPQRGTLCRGPEGPVVEWEWGCLKFHVDNVPSNVDLLQEDVCFRFLIGLKSEEVDRVFVEVLTQPQSSDSTDLRFNQPTVISTLTNTPIASATNRWRRRFGDGRVGVLLGNGQTRFTFNNPPTNISLRSSNSWESWLLQASSVLHPHGVSLEDDLSQYKLILPSINLELSLSRSPTKSRRRRYWPRPIFLFIRPLPSTLLQSCTTSSLHYWSSDEDGQLPLSADMCNHLGLPVALDIEFYGCDAYGWSNDIYKTMCQYQVARGFDPNTTDFARSLGHPAYRPIQNADSDRFEEIEGKNSVYFRPPSPPTPYRSQMSDESDIDTDLGYSDIDTDTDSDLDSILNTDDDNNTDYDGHRGTHGGSSDFESSSFENHDSRPDMDDL</sequence>
<keyword evidence="3" id="KW-1185">Reference proteome</keyword>
<comment type="caution">
    <text evidence="2">The sequence shown here is derived from an EMBL/GenBank/DDBJ whole genome shotgun (WGS) entry which is preliminary data.</text>
</comment>
<feature type="compositionally biased region" description="Basic and acidic residues" evidence="1">
    <location>
        <begin position="503"/>
        <end position="514"/>
    </location>
</feature>
<dbReference type="Proteomes" id="UP001465976">
    <property type="component" value="Unassembled WGS sequence"/>
</dbReference>
<accession>A0ABR3FA56</accession>
<feature type="compositionally biased region" description="Acidic residues" evidence="1">
    <location>
        <begin position="462"/>
        <end position="482"/>
    </location>
</feature>
<feature type="region of interest" description="Disordered" evidence="1">
    <location>
        <begin position="429"/>
        <end position="514"/>
    </location>
</feature>
<proteinExistence type="predicted"/>
<dbReference type="EMBL" id="JBAHYK010000687">
    <property type="protein sequence ID" value="KAL0572001.1"/>
    <property type="molecule type" value="Genomic_DNA"/>
</dbReference>
<feature type="compositionally biased region" description="Low complexity" evidence="1">
    <location>
        <begin position="493"/>
        <end position="502"/>
    </location>
</feature>
<feature type="non-terminal residue" evidence="2">
    <location>
        <position position="514"/>
    </location>
</feature>
<evidence type="ECO:0000313" key="2">
    <source>
        <dbReference type="EMBL" id="KAL0572001.1"/>
    </source>
</evidence>
<organism evidence="2 3">
    <name type="scientific">Marasmius crinis-equi</name>
    <dbReference type="NCBI Taxonomy" id="585013"/>
    <lineage>
        <taxon>Eukaryota</taxon>
        <taxon>Fungi</taxon>
        <taxon>Dikarya</taxon>
        <taxon>Basidiomycota</taxon>
        <taxon>Agaricomycotina</taxon>
        <taxon>Agaricomycetes</taxon>
        <taxon>Agaricomycetidae</taxon>
        <taxon>Agaricales</taxon>
        <taxon>Marasmiineae</taxon>
        <taxon>Marasmiaceae</taxon>
        <taxon>Marasmius</taxon>
    </lineage>
</organism>
<protein>
    <submittedName>
        <fullName evidence="2">Uncharacterized protein</fullName>
    </submittedName>
</protein>
<gene>
    <name evidence="2" type="ORF">V5O48_009967</name>
</gene>
<reference evidence="2 3" key="1">
    <citation type="submission" date="2024-02" db="EMBL/GenBank/DDBJ databases">
        <title>A draft genome for the cacao thread blight pathogen Marasmius crinis-equi.</title>
        <authorList>
            <person name="Cohen S.P."/>
            <person name="Baruah I.K."/>
            <person name="Amoako-Attah I."/>
            <person name="Bukari Y."/>
            <person name="Meinhardt L.W."/>
            <person name="Bailey B.A."/>
        </authorList>
    </citation>
    <scope>NUCLEOTIDE SEQUENCE [LARGE SCALE GENOMIC DNA]</scope>
    <source>
        <strain evidence="2 3">GH-76</strain>
    </source>
</reference>
<name>A0ABR3FA56_9AGAR</name>